<dbReference type="PANTHER" id="PTHR42743">
    <property type="entry name" value="AMINO-ACID AMINOTRANSFERASE"/>
    <property type="match status" value="1"/>
</dbReference>
<dbReference type="RefSeq" id="XP_013892395.1">
    <property type="nucleotide sequence ID" value="XM_014036941.1"/>
</dbReference>
<dbReference type="OrthoDB" id="25921at2759"/>
<dbReference type="SUPFAM" id="SSF56752">
    <property type="entry name" value="D-aminoacid aminotransferase-like PLP-dependent enzymes"/>
    <property type="match status" value="1"/>
</dbReference>
<dbReference type="EC" id="2.6.1.42" evidence="2"/>
<evidence type="ECO:0000313" key="2">
    <source>
        <dbReference type="EMBL" id="KIY93375.1"/>
    </source>
</evidence>
<keyword evidence="3" id="KW-1185">Reference proteome</keyword>
<name>A0A0D2MDU1_9CHLO</name>
<dbReference type="InterPro" id="IPR043132">
    <property type="entry name" value="BCAT-like_C"/>
</dbReference>
<dbReference type="InterPro" id="IPR001544">
    <property type="entry name" value="Aminotrans_IV"/>
</dbReference>
<dbReference type="InterPro" id="IPR043131">
    <property type="entry name" value="BCAT-like_N"/>
</dbReference>
<dbReference type="Proteomes" id="UP000054498">
    <property type="component" value="Unassembled WGS sequence"/>
</dbReference>
<dbReference type="PANTHER" id="PTHR42743:SF22">
    <property type="entry name" value="D-AMINO-ACID TRANSAMINASE, CHLOROPLASTIC"/>
    <property type="match status" value="1"/>
</dbReference>
<dbReference type="Gene3D" id="3.30.470.10">
    <property type="match status" value="1"/>
</dbReference>
<dbReference type="EMBL" id="KK104821">
    <property type="protein sequence ID" value="KIY93375.1"/>
    <property type="molecule type" value="Genomic_DNA"/>
</dbReference>
<comment type="similarity">
    <text evidence="1">Belongs to the class-IV pyridoxal-phosphate-dependent aminotransferase family.</text>
</comment>
<dbReference type="STRING" id="145388.A0A0D2MDU1"/>
<accession>A0A0D2MDU1</accession>
<proteinExistence type="inferred from homology"/>
<dbReference type="InterPro" id="IPR036038">
    <property type="entry name" value="Aminotransferase-like"/>
</dbReference>
<protein>
    <submittedName>
        <fullName evidence="2">Branched-chain amino acidaminotransferase</fullName>
        <ecNumber evidence="2">2.6.1.42</ecNumber>
    </submittedName>
</protein>
<keyword evidence="2" id="KW-0808">Transferase</keyword>
<dbReference type="Gene3D" id="3.20.10.10">
    <property type="entry name" value="D-amino Acid Aminotransferase, subunit A, domain 2"/>
    <property type="match status" value="1"/>
</dbReference>
<sequence>MVYQRLIEAEHARAAREFGAFYSSVLGGIVTEPGLMVLHIDDHMVHRGHGVFDVVALCGGTLYQLEEHIARFTVAAEAAGIPLPMPTSDIKRVLLDTAAASMKLNGHVQFWVTPGRGGLGLSTSECTQPALYVLCTAEFAESDEFVRVDGWKAAVSPVEPPAAYFAILKSASYLQNVLVQLEAEGRGYDVGLYVDEEDNVLGGPTANLAIITQDYNFVYAPFDRAPTGITVNTLAELIPEVEPLVGLSSGSPAPASVCTCCVIA</sequence>
<evidence type="ECO:0000313" key="3">
    <source>
        <dbReference type="Proteomes" id="UP000054498"/>
    </source>
</evidence>
<dbReference type="KEGG" id="mng:MNEG_14587"/>
<keyword evidence="2" id="KW-0032">Aminotransferase</keyword>
<dbReference type="GeneID" id="25732164"/>
<gene>
    <name evidence="2" type="ORF">MNEG_14587</name>
</gene>
<dbReference type="GO" id="GO:0046394">
    <property type="term" value="P:carboxylic acid biosynthetic process"/>
    <property type="evidence" value="ECO:0007669"/>
    <property type="project" value="UniProtKB-ARBA"/>
</dbReference>
<dbReference type="GO" id="GO:0004084">
    <property type="term" value="F:branched-chain-amino-acid transaminase activity"/>
    <property type="evidence" value="ECO:0007669"/>
    <property type="project" value="UniProtKB-EC"/>
</dbReference>
<dbReference type="Pfam" id="PF01063">
    <property type="entry name" value="Aminotran_4"/>
    <property type="match status" value="1"/>
</dbReference>
<evidence type="ECO:0000256" key="1">
    <source>
        <dbReference type="ARBA" id="ARBA00009320"/>
    </source>
</evidence>
<organism evidence="2 3">
    <name type="scientific">Monoraphidium neglectum</name>
    <dbReference type="NCBI Taxonomy" id="145388"/>
    <lineage>
        <taxon>Eukaryota</taxon>
        <taxon>Viridiplantae</taxon>
        <taxon>Chlorophyta</taxon>
        <taxon>core chlorophytes</taxon>
        <taxon>Chlorophyceae</taxon>
        <taxon>CS clade</taxon>
        <taxon>Sphaeropleales</taxon>
        <taxon>Selenastraceae</taxon>
        <taxon>Monoraphidium</taxon>
    </lineage>
</organism>
<dbReference type="AlphaFoldDB" id="A0A0D2MDU1"/>
<dbReference type="InterPro" id="IPR050571">
    <property type="entry name" value="Class-IV_PLP-Dep_Aminotrnsfr"/>
</dbReference>
<reference evidence="2 3" key="1">
    <citation type="journal article" date="2013" name="BMC Genomics">
        <title>Reconstruction of the lipid metabolism for the microalga Monoraphidium neglectum from its genome sequence reveals characteristics suitable for biofuel production.</title>
        <authorList>
            <person name="Bogen C."/>
            <person name="Al-Dilaimi A."/>
            <person name="Albersmeier A."/>
            <person name="Wichmann J."/>
            <person name="Grundmann M."/>
            <person name="Rupp O."/>
            <person name="Lauersen K.J."/>
            <person name="Blifernez-Klassen O."/>
            <person name="Kalinowski J."/>
            <person name="Goesmann A."/>
            <person name="Mussgnug J.H."/>
            <person name="Kruse O."/>
        </authorList>
    </citation>
    <scope>NUCLEOTIDE SEQUENCE [LARGE SCALE GENOMIC DNA]</scope>
    <source>
        <strain evidence="2 3">SAG 48.87</strain>
    </source>
</reference>